<dbReference type="EMBL" id="JBHLUU010000095">
    <property type="protein sequence ID" value="MFC0476193.1"/>
    <property type="molecule type" value="Genomic_DNA"/>
</dbReference>
<feature type="transmembrane region" description="Helical" evidence="9">
    <location>
        <begin position="128"/>
        <end position="144"/>
    </location>
</feature>
<dbReference type="EC" id="2.7.8.-" evidence="11"/>
<dbReference type="PANTHER" id="PTHR47371:SF3">
    <property type="entry name" value="PHOSPHOGLYCEROL TRANSFERASE I"/>
    <property type="match status" value="1"/>
</dbReference>
<sequence length="656" mass="75601">MFQRKLELFSFKILKLYFIAVVLLWLKTYFVYLREFNLGVSNGMQQFLLLLNPISSAVIFLGISLFFKGRKQQWILLSINAFLSFLLYANVAYYRFFSDFITVPVLFQTQNFGDLGGSVGALLHPYDIFYFTDTIILLLLIIMKKVEPIKALPRRSLTAVFITGFIILTSNIALAELDRPQLLTRTFDRNYLVKYLGAYNFTIYDIIQNSRSSAQRVLADSNDITTVENYTNANYTSPKPEYFGSAKGMNVIYISMESFQNFLIDYKLNGEEVTPFLNSLTRDPNTIYFKNFFHQTAQGKTSDAEFLMENSLYPIPQGSVFTTKAQNTYQGLPAILKDKGYYSAVFHGNYKTFWNREAMYKSLGYDMFYDATYYNMVEENVLNYGLEDKPFLKETIPYLTSLPQPFYTKLITLSNHFPYPLDEEDQSIEPANTGDKTVDRYFQTARYLDEALKQFFEDLNTSGLSKNTMVVMYGDHYGNSENRKNAMSKVIGKEVTDFEQAQLQRVPLFIYAPGLKGFMSDTYGGQIDVRPTVLHLLGIDTKHQVSFGDDLLSKERDGIVSFRNGDFITEEVTSIKGKIYDNLTGLEVQDKTIYQKYSEIVKGELEMSDKVVYGDLLRFHELDSIKKTDPSTLDYSKAIHLNEESLQDEEKDEEEE</sequence>
<evidence type="ECO:0000256" key="3">
    <source>
        <dbReference type="ARBA" id="ARBA00009983"/>
    </source>
</evidence>
<evidence type="ECO:0000256" key="6">
    <source>
        <dbReference type="ARBA" id="ARBA00022989"/>
    </source>
</evidence>
<comment type="pathway">
    <text evidence="2">Cell wall biogenesis; lipoteichoic acid biosynthesis.</text>
</comment>
<evidence type="ECO:0000256" key="9">
    <source>
        <dbReference type="SAM" id="Phobius"/>
    </source>
</evidence>
<keyword evidence="4 8" id="KW-1003">Cell membrane</keyword>
<evidence type="ECO:0000256" key="7">
    <source>
        <dbReference type="ARBA" id="ARBA00023136"/>
    </source>
</evidence>
<feature type="transmembrane region" description="Helical" evidence="9">
    <location>
        <begin position="12"/>
        <end position="32"/>
    </location>
</feature>
<feature type="transmembrane region" description="Helical" evidence="9">
    <location>
        <begin position="44"/>
        <end position="67"/>
    </location>
</feature>
<dbReference type="CDD" id="cd16015">
    <property type="entry name" value="LTA_synthase"/>
    <property type="match status" value="1"/>
</dbReference>
<evidence type="ECO:0000256" key="8">
    <source>
        <dbReference type="PIRNR" id="PIRNR005091"/>
    </source>
</evidence>
<dbReference type="InterPro" id="IPR017850">
    <property type="entry name" value="Alkaline_phosphatase_core_sf"/>
</dbReference>
<feature type="transmembrane region" description="Helical" evidence="9">
    <location>
        <begin position="156"/>
        <end position="175"/>
    </location>
</feature>
<dbReference type="Proteomes" id="UP001589738">
    <property type="component" value="Unassembled WGS sequence"/>
</dbReference>
<keyword evidence="5 9" id="KW-0812">Transmembrane</keyword>
<comment type="subcellular location">
    <subcellularLocation>
        <location evidence="1">Cell membrane</location>
        <topology evidence="1">Multi-pass membrane protein</topology>
    </subcellularLocation>
</comment>
<keyword evidence="6 9" id="KW-1133">Transmembrane helix</keyword>
<dbReference type="InterPro" id="IPR012160">
    <property type="entry name" value="LtaS-like"/>
</dbReference>
<keyword evidence="7 8" id="KW-0472">Membrane</keyword>
<evidence type="ECO:0000313" key="11">
    <source>
        <dbReference type="EMBL" id="MFC0476193.1"/>
    </source>
</evidence>
<dbReference type="PANTHER" id="PTHR47371">
    <property type="entry name" value="LIPOTEICHOIC ACID SYNTHASE"/>
    <property type="match status" value="1"/>
</dbReference>
<protein>
    <submittedName>
        <fullName evidence="11">LTA synthase family protein</fullName>
        <ecNumber evidence="11">2.7.8.-</ecNumber>
    </submittedName>
</protein>
<dbReference type="SUPFAM" id="SSF53649">
    <property type="entry name" value="Alkaline phosphatase-like"/>
    <property type="match status" value="1"/>
</dbReference>
<organism evidence="11 12">
    <name type="scientific">Robertmurraya beringensis</name>
    <dbReference type="NCBI Taxonomy" id="641660"/>
    <lineage>
        <taxon>Bacteria</taxon>
        <taxon>Bacillati</taxon>
        <taxon>Bacillota</taxon>
        <taxon>Bacilli</taxon>
        <taxon>Bacillales</taxon>
        <taxon>Bacillaceae</taxon>
        <taxon>Robertmurraya</taxon>
    </lineage>
</organism>
<accession>A0ABV6KS93</accession>
<reference evidence="11 12" key="1">
    <citation type="submission" date="2024-09" db="EMBL/GenBank/DDBJ databases">
        <authorList>
            <person name="Sun Q."/>
            <person name="Mori K."/>
        </authorList>
    </citation>
    <scope>NUCLEOTIDE SEQUENCE [LARGE SCALE GENOMIC DNA]</scope>
    <source>
        <strain evidence="11 12">CGMCC 1.9126</strain>
    </source>
</reference>
<evidence type="ECO:0000259" key="10">
    <source>
        <dbReference type="Pfam" id="PF00884"/>
    </source>
</evidence>
<gene>
    <name evidence="11" type="ORF">ACFFHF_13220</name>
</gene>
<keyword evidence="12" id="KW-1185">Reference proteome</keyword>
<evidence type="ECO:0000256" key="4">
    <source>
        <dbReference type="ARBA" id="ARBA00022475"/>
    </source>
</evidence>
<dbReference type="Pfam" id="PF00884">
    <property type="entry name" value="Sulfatase"/>
    <property type="match status" value="1"/>
</dbReference>
<evidence type="ECO:0000256" key="5">
    <source>
        <dbReference type="ARBA" id="ARBA00022692"/>
    </source>
</evidence>
<proteinExistence type="inferred from homology"/>
<evidence type="ECO:0000313" key="12">
    <source>
        <dbReference type="Proteomes" id="UP001589738"/>
    </source>
</evidence>
<name>A0ABV6KS93_9BACI</name>
<comment type="similarity">
    <text evidence="3 8">Belongs to the LTA synthase family.</text>
</comment>
<dbReference type="PIRSF" id="PIRSF005091">
    <property type="entry name" value="Mmb_sulf_HI1246"/>
    <property type="match status" value="1"/>
</dbReference>
<dbReference type="InterPro" id="IPR000917">
    <property type="entry name" value="Sulfatase_N"/>
</dbReference>
<feature type="domain" description="Sulfatase N-terminal" evidence="10">
    <location>
        <begin position="250"/>
        <end position="539"/>
    </location>
</feature>
<dbReference type="Gene3D" id="3.30.1120.170">
    <property type="match status" value="1"/>
</dbReference>
<keyword evidence="11" id="KW-0808">Transferase</keyword>
<dbReference type="InterPro" id="IPR050448">
    <property type="entry name" value="OpgB/LTA_synthase_biosynth"/>
</dbReference>
<dbReference type="GO" id="GO:0016740">
    <property type="term" value="F:transferase activity"/>
    <property type="evidence" value="ECO:0007669"/>
    <property type="project" value="UniProtKB-KW"/>
</dbReference>
<evidence type="ECO:0000256" key="1">
    <source>
        <dbReference type="ARBA" id="ARBA00004651"/>
    </source>
</evidence>
<evidence type="ECO:0000256" key="2">
    <source>
        <dbReference type="ARBA" id="ARBA00004936"/>
    </source>
</evidence>
<dbReference type="RefSeq" id="WP_160548491.1">
    <property type="nucleotide sequence ID" value="NZ_JBHLUU010000095.1"/>
</dbReference>
<comment type="caution">
    <text evidence="11">The sequence shown here is derived from an EMBL/GenBank/DDBJ whole genome shotgun (WGS) entry which is preliminary data.</text>
</comment>
<feature type="transmembrane region" description="Helical" evidence="9">
    <location>
        <begin position="74"/>
        <end position="96"/>
    </location>
</feature>
<dbReference type="Gene3D" id="3.40.720.10">
    <property type="entry name" value="Alkaline Phosphatase, subunit A"/>
    <property type="match status" value="1"/>
</dbReference>